<proteinExistence type="predicted"/>
<dbReference type="AlphaFoldDB" id="A0A8J6BD64"/>
<dbReference type="EMBL" id="WNTK01009689">
    <property type="protein sequence ID" value="KAG9462754.1"/>
    <property type="molecule type" value="Genomic_DNA"/>
</dbReference>
<organism evidence="1 2">
    <name type="scientific">Eleutherodactylus coqui</name>
    <name type="common">Puerto Rican coqui</name>
    <dbReference type="NCBI Taxonomy" id="57060"/>
    <lineage>
        <taxon>Eukaryota</taxon>
        <taxon>Metazoa</taxon>
        <taxon>Chordata</taxon>
        <taxon>Craniata</taxon>
        <taxon>Vertebrata</taxon>
        <taxon>Euteleostomi</taxon>
        <taxon>Amphibia</taxon>
        <taxon>Batrachia</taxon>
        <taxon>Anura</taxon>
        <taxon>Neobatrachia</taxon>
        <taxon>Hyloidea</taxon>
        <taxon>Eleutherodactylidae</taxon>
        <taxon>Eleutherodactylinae</taxon>
        <taxon>Eleutherodactylus</taxon>
        <taxon>Eleutherodactylus</taxon>
    </lineage>
</organism>
<sequence>MIVQPLAATGGIVAASCFRCMEAKGNEEMASSASHYITNPTPTHNGNAPLWDTPAMMSCRHLLCGLAHKVCVPLHPKQV</sequence>
<keyword evidence="2" id="KW-1185">Reference proteome</keyword>
<dbReference type="Proteomes" id="UP000770717">
    <property type="component" value="Unassembled WGS sequence"/>
</dbReference>
<evidence type="ECO:0000313" key="2">
    <source>
        <dbReference type="Proteomes" id="UP000770717"/>
    </source>
</evidence>
<protein>
    <submittedName>
        <fullName evidence="1">Uncharacterized protein</fullName>
    </submittedName>
</protein>
<accession>A0A8J6BD64</accession>
<name>A0A8J6BD64_ELECQ</name>
<evidence type="ECO:0000313" key="1">
    <source>
        <dbReference type="EMBL" id="KAG9462754.1"/>
    </source>
</evidence>
<gene>
    <name evidence="1" type="ORF">GDO78_023216</name>
</gene>
<comment type="caution">
    <text evidence="1">The sequence shown here is derived from an EMBL/GenBank/DDBJ whole genome shotgun (WGS) entry which is preliminary data.</text>
</comment>
<reference evidence="1" key="1">
    <citation type="thesis" date="2020" institute="ProQuest LLC" country="789 East Eisenhower Parkway, Ann Arbor, MI, USA">
        <title>Comparative Genomics and Chromosome Evolution.</title>
        <authorList>
            <person name="Mudd A.B."/>
        </authorList>
    </citation>
    <scope>NUCLEOTIDE SEQUENCE</scope>
    <source>
        <strain evidence="1">HN-11 Male</strain>
        <tissue evidence="1">Kidney and liver</tissue>
    </source>
</reference>